<protein>
    <recommendedName>
        <fullName evidence="3">DUF488 domain-containing protein</fullName>
    </recommendedName>
</protein>
<proteinExistence type="predicted"/>
<name>A0A2G8T894_9BURK</name>
<sequence>MKIFTIGFTRTSAEDFLTRLKQSKAQRLVDVRLNNVSQLAGFAKRDDLRYFARQLCGIGYQHEVELAPTAPMLADYRAGHAAWDSYATSFLQLMAQRRIEQIDRDELAGACLLCSEDEPHHCHRRLVAEYLRDKWGDVDIVHLQAGRAAL</sequence>
<dbReference type="AlphaFoldDB" id="A0A2G8T894"/>
<keyword evidence="2" id="KW-1185">Reference proteome</keyword>
<dbReference type="Pfam" id="PF04343">
    <property type="entry name" value="DUF488"/>
    <property type="match status" value="1"/>
</dbReference>
<dbReference type="PANTHER" id="PTHR39337:SF1">
    <property type="entry name" value="BLR5642 PROTEIN"/>
    <property type="match status" value="1"/>
</dbReference>
<organism evidence="1 2">
    <name type="scientific">Massilia eurypsychrophila</name>
    <dbReference type="NCBI Taxonomy" id="1485217"/>
    <lineage>
        <taxon>Bacteria</taxon>
        <taxon>Pseudomonadati</taxon>
        <taxon>Pseudomonadota</taxon>
        <taxon>Betaproteobacteria</taxon>
        <taxon>Burkholderiales</taxon>
        <taxon>Oxalobacteraceae</taxon>
        <taxon>Telluria group</taxon>
        <taxon>Massilia</taxon>
    </lineage>
</organism>
<evidence type="ECO:0008006" key="3">
    <source>
        <dbReference type="Google" id="ProtNLM"/>
    </source>
</evidence>
<accession>A0A2G8T894</accession>
<dbReference type="EMBL" id="PDOC01000030">
    <property type="protein sequence ID" value="PIL42275.1"/>
    <property type="molecule type" value="Genomic_DNA"/>
</dbReference>
<dbReference type="PANTHER" id="PTHR39337">
    <property type="entry name" value="BLR5642 PROTEIN"/>
    <property type="match status" value="1"/>
</dbReference>
<comment type="caution">
    <text evidence="1">The sequence shown here is derived from an EMBL/GenBank/DDBJ whole genome shotgun (WGS) entry which is preliminary data.</text>
</comment>
<gene>
    <name evidence="1" type="ORF">CR105_25070</name>
</gene>
<evidence type="ECO:0000313" key="1">
    <source>
        <dbReference type="EMBL" id="PIL42275.1"/>
    </source>
</evidence>
<evidence type="ECO:0000313" key="2">
    <source>
        <dbReference type="Proteomes" id="UP000230390"/>
    </source>
</evidence>
<dbReference type="InterPro" id="IPR007438">
    <property type="entry name" value="DUF488"/>
</dbReference>
<reference evidence="1 2" key="1">
    <citation type="submission" date="2017-10" db="EMBL/GenBank/DDBJ databases">
        <title>Massilia psychrophilum sp. nov., a novel purple-pigmented bacterium isolated from Tianshan glacier, Xinjiang Municipality, China.</title>
        <authorList>
            <person name="Wang H."/>
        </authorList>
    </citation>
    <scope>NUCLEOTIDE SEQUENCE [LARGE SCALE GENOMIC DNA]</scope>
    <source>
        <strain evidence="1 2">JCM 30074</strain>
    </source>
</reference>
<dbReference type="Proteomes" id="UP000230390">
    <property type="component" value="Unassembled WGS sequence"/>
</dbReference>
<dbReference type="OrthoDB" id="9789109at2"/>
<dbReference type="RefSeq" id="WP_099793349.1">
    <property type="nucleotide sequence ID" value="NZ_JBHLYV010000089.1"/>
</dbReference>